<reference evidence="1" key="1">
    <citation type="submission" date="2024-01" db="EMBL/GenBank/DDBJ databases">
        <authorList>
            <person name="Webb A."/>
        </authorList>
    </citation>
    <scope>NUCLEOTIDE SEQUENCE</scope>
    <source>
        <strain evidence="1">Pm1</strain>
    </source>
</reference>
<protein>
    <submittedName>
        <fullName evidence="1">Uncharacterized protein</fullName>
    </submittedName>
</protein>
<comment type="caution">
    <text evidence="1">The sequence shown here is derived from an EMBL/GenBank/DDBJ whole genome shotgun (WGS) entry which is preliminary data.</text>
</comment>
<evidence type="ECO:0000313" key="2">
    <source>
        <dbReference type="EMBL" id="CAK7945606.1"/>
    </source>
</evidence>
<dbReference type="AlphaFoldDB" id="A0AAV1UXT6"/>
<accession>A0AAV1UXT6</accession>
<gene>
    <name evidence="1" type="ORF">PM001_LOCUS24331</name>
    <name evidence="2" type="ORF">PM001_LOCUS30756</name>
</gene>
<dbReference type="Proteomes" id="UP001162060">
    <property type="component" value="Unassembled WGS sequence"/>
</dbReference>
<proteinExistence type="predicted"/>
<evidence type="ECO:0000313" key="3">
    <source>
        <dbReference type="Proteomes" id="UP001162060"/>
    </source>
</evidence>
<evidence type="ECO:0000313" key="1">
    <source>
        <dbReference type="EMBL" id="CAK7939181.1"/>
    </source>
</evidence>
<sequence>MKGVLEEISLKDVPPATNMLTTMWVDAVKANEQGEVIRLKAQLVARGDKQREGVGFI</sequence>
<dbReference type="EMBL" id="CAKLBY020000241">
    <property type="protein sequence ID" value="CAK7939181.1"/>
    <property type="molecule type" value="Genomic_DNA"/>
</dbReference>
<name>A0AAV1UXT6_9STRA</name>
<organism evidence="1 3">
    <name type="scientific">Peronospora matthiolae</name>
    <dbReference type="NCBI Taxonomy" id="2874970"/>
    <lineage>
        <taxon>Eukaryota</taxon>
        <taxon>Sar</taxon>
        <taxon>Stramenopiles</taxon>
        <taxon>Oomycota</taxon>
        <taxon>Peronosporomycetes</taxon>
        <taxon>Peronosporales</taxon>
        <taxon>Peronosporaceae</taxon>
        <taxon>Peronospora</taxon>
    </lineage>
</organism>
<dbReference type="EMBL" id="CAKLBY020000334">
    <property type="protein sequence ID" value="CAK7945606.1"/>
    <property type="molecule type" value="Genomic_DNA"/>
</dbReference>